<organism evidence="1 2">
    <name type="scientific">Clostridium ljungdahlii (strain ATCC 55383 / DSM 13528 / PETC)</name>
    <dbReference type="NCBI Taxonomy" id="748727"/>
    <lineage>
        <taxon>Bacteria</taxon>
        <taxon>Bacillati</taxon>
        <taxon>Bacillota</taxon>
        <taxon>Clostridia</taxon>
        <taxon>Eubacteriales</taxon>
        <taxon>Clostridiaceae</taxon>
        <taxon>Clostridium</taxon>
    </lineage>
</organism>
<proteinExistence type="predicted"/>
<comment type="caution">
    <text evidence="1">The sequence shown here is derived from an EMBL/GenBank/DDBJ whole genome shotgun (WGS) entry which is preliminary data.</text>
</comment>
<sequence length="83" mass="9808">MDYIVSKNYGDKKIQYYIRRGENNMSNILEVKREQLKDKLGEIVPWNYKPLPGEHVFTAFIMGNIPIRVCSNTLTYEEFCKIC</sequence>
<keyword evidence="2" id="KW-1185">Reference proteome</keyword>
<protein>
    <submittedName>
        <fullName evidence="1">Uncharacterized protein</fullName>
    </submittedName>
</protein>
<evidence type="ECO:0000313" key="2">
    <source>
        <dbReference type="Proteomes" id="UP000077020"/>
    </source>
</evidence>
<gene>
    <name evidence="1" type="ORF">WX45_01923</name>
</gene>
<reference evidence="1 2" key="1">
    <citation type="journal article" date="2016" name="Biotechnol. Bioeng.">
        <title>Traits of selected Clostridium strains for syngas fermentation to ethanol.</title>
        <authorList>
            <person name="Martin M.E."/>
            <person name="Richter H."/>
            <person name="Saha S."/>
            <person name="Angenent L.T."/>
        </authorList>
    </citation>
    <scope>NUCLEOTIDE SEQUENCE [LARGE SCALE GENOMIC DNA]</scope>
    <source>
        <strain evidence="1 2">PETC</strain>
    </source>
</reference>
<dbReference type="EMBL" id="LITS01000029">
    <property type="protein sequence ID" value="OAA84079.1"/>
    <property type="molecule type" value="Genomic_DNA"/>
</dbReference>
<evidence type="ECO:0000313" key="1">
    <source>
        <dbReference type="EMBL" id="OAA84079.1"/>
    </source>
</evidence>
<dbReference type="Proteomes" id="UP000077020">
    <property type="component" value="Unassembled WGS sequence"/>
</dbReference>
<accession>A0ABX2TNU5</accession>
<name>A0ABX2TNU5_CLOLD</name>